<dbReference type="PANTHER" id="PTHR18884">
    <property type="entry name" value="SEPTIN"/>
    <property type="match status" value="1"/>
</dbReference>
<dbReference type="STRING" id="90262.A0A1X2I5B0"/>
<dbReference type="InterPro" id="IPR027417">
    <property type="entry name" value="P-loop_NTPase"/>
</dbReference>
<dbReference type="OrthoDB" id="416553at2759"/>
<dbReference type="Proteomes" id="UP000193560">
    <property type="component" value="Unassembled WGS sequence"/>
</dbReference>
<evidence type="ECO:0000313" key="4">
    <source>
        <dbReference type="EMBL" id="ORZ09793.1"/>
    </source>
</evidence>
<feature type="region of interest" description="Disordered" evidence="2">
    <location>
        <begin position="208"/>
        <end position="234"/>
    </location>
</feature>
<organism evidence="4 5">
    <name type="scientific">Absidia repens</name>
    <dbReference type="NCBI Taxonomy" id="90262"/>
    <lineage>
        <taxon>Eukaryota</taxon>
        <taxon>Fungi</taxon>
        <taxon>Fungi incertae sedis</taxon>
        <taxon>Mucoromycota</taxon>
        <taxon>Mucoromycotina</taxon>
        <taxon>Mucoromycetes</taxon>
        <taxon>Mucorales</taxon>
        <taxon>Cunninghamellaceae</taxon>
        <taxon>Absidia</taxon>
    </lineage>
</organism>
<dbReference type="Gene3D" id="3.40.50.300">
    <property type="entry name" value="P-loop containing nucleotide triphosphate hydrolases"/>
    <property type="match status" value="1"/>
</dbReference>
<proteinExistence type="inferred from homology"/>
<name>A0A1X2I5B0_9FUNG</name>
<keyword evidence="1" id="KW-0342">GTP-binding</keyword>
<evidence type="ECO:0000259" key="3">
    <source>
        <dbReference type="PROSITE" id="PS51719"/>
    </source>
</evidence>
<feature type="compositionally biased region" description="Polar residues" evidence="2">
    <location>
        <begin position="221"/>
        <end position="230"/>
    </location>
</feature>
<dbReference type="GO" id="GO:0005525">
    <property type="term" value="F:GTP binding"/>
    <property type="evidence" value="ECO:0007669"/>
    <property type="project" value="UniProtKB-KW"/>
</dbReference>
<evidence type="ECO:0000256" key="2">
    <source>
        <dbReference type="SAM" id="MobiDB-lite"/>
    </source>
</evidence>
<evidence type="ECO:0000313" key="5">
    <source>
        <dbReference type="Proteomes" id="UP000193560"/>
    </source>
</evidence>
<feature type="compositionally biased region" description="Acidic residues" evidence="2">
    <location>
        <begin position="208"/>
        <end position="220"/>
    </location>
</feature>
<protein>
    <submittedName>
        <fullName evidence="4">Septin-domain-containing protein</fullName>
    </submittedName>
</protein>
<sequence length="414" mass="47862">MSKCRKDTISFLNIIVIGKENTGKTAFVRTLCERTKELMVPDTFKESSPNVLQAPLKPTEELYSVSMQLEHERRGQQQQRTALTVVDTQGLARGFVLGHQLRYLAKYIDHQLERFLVEETKVKRNLNPPDTRIHACIYFIDTHTWDGLDDVDQLAIELLSSRVNVIPVIGKTDTLSTRQQDQLKKNFRKQVFDVHKIPLYGLVSLDEVDDDDDDEDDSADSNEGTPTLTLMNHHVGGRFRLDSPPSYNNNNNNNENDNDDSIILRNLMEILQEVVNNNTHDHDARVMIDYLKYMPFSVFGYEEDRFTGRPITIATTATKDTQQQQHQHYDDATRTTTTILGRVYPWAVVDCCDPAYCDFERLVDLLLSDHGDMLRLDTVERFYEQFRIDQLLSRRVDEMVQIKSKSNQRQGVED</sequence>
<gene>
    <name evidence="4" type="ORF">BCR42DRAFT_454767</name>
</gene>
<comment type="caution">
    <text evidence="4">The sequence shown here is derived from an EMBL/GenBank/DDBJ whole genome shotgun (WGS) entry which is preliminary data.</text>
</comment>
<dbReference type="SUPFAM" id="SSF52540">
    <property type="entry name" value="P-loop containing nucleoside triphosphate hydrolases"/>
    <property type="match status" value="1"/>
</dbReference>
<dbReference type="InterPro" id="IPR030379">
    <property type="entry name" value="G_SEPTIN_dom"/>
</dbReference>
<accession>A0A1X2I5B0</accession>
<comment type="similarity">
    <text evidence="1">Belongs to the TRAFAC class TrmE-Era-EngA-EngB-Septin-like GTPase superfamily. Septin GTPase family.</text>
</comment>
<dbReference type="AlphaFoldDB" id="A0A1X2I5B0"/>
<dbReference type="Pfam" id="PF00735">
    <property type="entry name" value="Septin"/>
    <property type="match status" value="2"/>
</dbReference>
<feature type="region of interest" description="Disordered" evidence="2">
    <location>
        <begin position="239"/>
        <end position="258"/>
    </location>
</feature>
<dbReference type="PROSITE" id="PS51719">
    <property type="entry name" value="G_SEPTIN"/>
    <property type="match status" value="1"/>
</dbReference>
<feature type="domain" description="Septin-type G" evidence="3">
    <location>
        <begin position="8"/>
        <end position="393"/>
    </location>
</feature>
<evidence type="ECO:0000256" key="1">
    <source>
        <dbReference type="RuleBase" id="RU004560"/>
    </source>
</evidence>
<reference evidence="4 5" key="1">
    <citation type="submission" date="2016-07" db="EMBL/GenBank/DDBJ databases">
        <title>Pervasive Adenine N6-methylation of Active Genes in Fungi.</title>
        <authorList>
            <consortium name="DOE Joint Genome Institute"/>
            <person name="Mondo S.J."/>
            <person name="Dannebaum R.O."/>
            <person name="Kuo R.C."/>
            <person name="Labutti K."/>
            <person name="Haridas S."/>
            <person name="Kuo A."/>
            <person name="Salamov A."/>
            <person name="Ahrendt S.R."/>
            <person name="Lipzen A."/>
            <person name="Sullivan W."/>
            <person name="Andreopoulos W.B."/>
            <person name="Clum A."/>
            <person name="Lindquist E."/>
            <person name="Daum C."/>
            <person name="Ramamoorthy G.K."/>
            <person name="Gryganskyi A."/>
            <person name="Culley D."/>
            <person name="Magnuson J.K."/>
            <person name="James T.Y."/>
            <person name="O'Malley M.A."/>
            <person name="Stajich J.E."/>
            <person name="Spatafora J.W."/>
            <person name="Visel A."/>
            <person name="Grigoriev I.V."/>
        </authorList>
    </citation>
    <scope>NUCLEOTIDE SEQUENCE [LARGE SCALE GENOMIC DNA]</scope>
    <source>
        <strain evidence="4 5">NRRL 1336</strain>
    </source>
</reference>
<dbReference type="EMBL" id="MCGE01000026">
    <property type="protein sequence ID" value="ORZ09793.1"/>
    <property type="molecule type" value="Genomic_DNA"/>
</dbReference>
<keyword evidence="1" id="KW-0547">Nucleotide-binding</keyword>
<keyword evidence="5" id="KW-1185">Reference proteome</keyword>